<evidence type="ECO:0000256" key="2">
    <source>
        <dbReference type="ARBA" id="ARBA00011322"/>
    </source>
</evidence>
<evidence type="ECO:0000256" key="6">
    <source>
        <dbReference type="ARBA" id="ARBA00022839"/>
    </source>
</evidence>
<dbReference type="GO" id="GO:0004519">
    <property type="term" value="F:endonuclease activity"/>
    <property type="evidence" value="ECO:0007669"/>
    <property type="project" value="UniProtKB-KW"/>
</dbReference>
<name>A0A1G6NUG2_9BACT</name>
<organism evidence="10 11">
    <name type="scientific">Geotoga petraea</name>
    <dbReference type="NCBI Taxonomy" id="28234"/>
    <lineage>
        <taxon>Bacteria</taxon>
        <taxon>Thermotogati</taxon>
        <taxon>Thermotogota</taxon>
        <taxon>Thermotogae</taxon>
        <taxon>Petrotogales</taxon>
        <taxon>Petrotogaceae</taxon>
        <taxon>Geotoga</taxon>
    </lineage>
</organism>
<dbReference type="RefSeq" id="WP_091404717.1">
    <property type="nucleotide sequence ID" value="NZ_FMYV01000006.1"/>
</dbReference>
<keyword evidence="4 7" id="KW-0540">Nuclease</keyword>
<dbReference type="Pfam" id="PF00149">
    <property type="entry name" value="Metallophos"/>
    <property type="match status" value="1"/>
</dbReference>
<protein>
    <recommendedName>
        <fullName evidence="3 7">Nuclease SbcCD subunit D</fullName>
    </recommendedName>
</protein>
<dbReference type="InterPro" id="IPR004843">
    <property type="entry name" value="Calcineurin-like_PHP"/>
</dbReference>
<dbReference type="Pfam" id="PF12320">
    <property type="entry name" value="SbcD_C"/>
    <property type="match status" value="1"/>
</dbReference>
<dbReference type="InterPro" id="IPR041796">
    <property type="entry name" value="Mre11_N"/>
</dbReference>
<feature type="domain" description="Nuclease SbcCD subunit D C-terminal" evidence="9">
    <location>
        <begin position="265"/>
        <end position="348"/>
    </location>
</feature>
<evidence type="ECO:0000259" key="9">
    <source>
        <dbReference type="Pfam" id="PF12320"/>
    </source>
</evidence>
<reference evidence="10 11" key="1">
    <citation type="submission" date="2016-10" db="EMBL/GenBank/DDBJ databases">
        <authorList>
            <person name="de Groot N.N."/>
        </authorList>
    </citation>
    <scope>NUCLEOTIDE SEQUENCE [LARGE SCALE GENOMIC DNA]</scope>
    <source>
        <strain evidence="10 11">WG14</strain>
    </source>
</reference>
<evidence type="ECO:0000256" key="3">
    <source>
        <dbReference type="ARBA" id="ARBA00013365"/>
    </source>
</evidence>
<proteinExistence type="inferred from homology"/>
<dbReference type="PANTHER" id="PTHR30337">
    <property type="entry name" value="COMPONENT OF ATP-DEPENDENT DSDNA EXONUCLEASE"/>
    <property type="match status" value="1"/>
</dbReference>
<sequence>MKIIHTADWHLGKIIYSNYMTEDQKYILNNFITYLKQNKPDVLIIAGDLYDRAVPPSEAVNLLNKTLSKIVLEMKIPTLIISGNHDSSERLEFLNGILSGMDLHIEGTLKKEIKKVTFNDSFGPVNFYLLPYVEFQKARDIFEIDFENKTQALKHYIDNININEKERNILISHEYIMGGEESESERPLSIGGSEFVDFSVFEIFDYVALGHLHRPQKFKNEKINYSGSLLKYSFSESNNKKGMNLVKIKEKGNIDVQKISFETERDMRVMKGLFDEIMKEESTDDYLQIILENEKPVYDAINKLRSKFPNVLSLDFPNLKTNDDIKTSDKNIKDISPVELFESFYEEVKQTQIKKEEKEIVENIFNEILTKRSDK</sequence>
<comment type="function">
    <text evidence="7">SbcCD cleaves DNA hairpin structures. These structures can inhibit DNA replication and are intermediates in certain DNA recombination reactions. The complex acts as a 3'-&gt;5' double strand exonuclease that can open hairpins. It also has a 5' single-strand endonuclease activity.</text>
</comment>
<keyword evidence="5 7" id="KW-0378">Hydrolase</keyword>
<gene>
    <name evidence="7" type="primary">sbcD</name>
    <name evidence="10" type="ORF">SAMN04488588_1671</name>
</gene>
<feature type="domain" description="Calcineurin-like phosphoesterase" evidence="8">
    <location>
        <begin position="1"/>
        <end position="215"/>
    </location>
</feature>
<dbReference type="GO" id="GO:0006260">
    <property type="term" value="P:DNA replication"/>
    <property type="evidence" value="ECO:0007669"/>
    <property type="project" value="UniProtKB-KW"/>
</dbReference>
<dbReference type="CDD" id="cd00840">
    <property type="entry name" value="MPP_Mre11_N"/>
    <property type="match status" value="1"/>
</dbReference>
<keyword evidence="7" id="KW-0233">DNA recombination</keyword>
<dbReference type="InterPro" id="IPR026843">
    <property type="entry name" value="SbcD_C"/>
</dbReference>
<evidence type="ECO:0000313" key="10">
    <source>
        <dbReference type="EMBL" id="SDC71640.1"/>
    </source>
</evidence>
<comment type="subunit">
    <text evidence="2 7">Heterodimer of SbcC and SbcD.</text>
</comment>
<evidence type="ECO:0000256" key="7">
    <source>
        <dbReference type="RuleBase" id="RU363069"/>
    </source>
</evidence>
<dbReference type="InterPro" id="IPR004593">
    <property type="entry name" value="SbcD"/>
</dbReference>
<evidence type="ECO:0000259" key="8">
    <source>
        <dbReference type="Pfam" id="PF00149"/>
    </source>
</evidence>
<evidence type="ECO:0000256" key="4">
    <source>
        <dbReference type="ARBA" id="ARBA00022722"/>
    </source>
</evidence>
<dbReference type="SUPFAM" id="SSF56300">
    <property type="entry name" value="Metallo-dependent phosphatases"/>
    <property type="match status" value="1"/>
</dbReference>
<evidence type="ECO:0000256" key="5">
    <source>
        <dbReference type="ARBA" id="ARBA00022801"/>
    </source>
</evidence>
<dbReference type="AlphaFoldDB" id="A0A1G6NUG2"/>
<dbReference type="STRING" id="28234.SAMN04488588_1671"/>
<keyword evidence="7" id="KW-0235">DNA replication</keyword>
<keyword evidence="6 7" id="KW-0269">Exonuclease</keyword>
<evidence type="ECO:0000256" key="1">
    <source>
        <dbReference type="ARBA" id="ARBA00010555"/>
    </source>
</evidence>
<dbReference type="GO" id="GO:0008408">
    <property type="term" value="F:3'-5' exonuclease activity"/>
    <property type="evidence" value="ECO:0007669"/>
    <property type="project" value="InterPro"/>
</dbReference>
<dbReference type="NCBIfam" id="TIGR00619">
    <property type="entry name" value="sbcd"/>
    <property type="match status" value="1"/>
</dbReference>
<dbReference type="InterPro" id="IPR050535">
    <property type="entry name" value="DNA_Repair-Maintenance_Comp"/>
</dbReference>
<dbReference type="GO" id="GO:0006310">
    <property type="term" value="P:DNA recombination"/>
    <property type="evidence" value="ECO:0007669"/>
    <property type="project" value="UniProtKB-KW"/>
</dbReference>
<comment type="similarity">
    <text evidence="1 7">Belongs to the SbcD family.</text>
</comment>
<dbReference type="Gene3D" id="3.60.21.10">
    <property type="match status" value="1"/>
</dbReference>
<keyword evidence="7" id="KW-0255">Endonuclease</keyword>
<evidence type="ECO:0000313" key="11">
    <source>
        <dbReference type="Proteomes" id="UP000199322"/>
    </source>
</evidence>
<keyword evidence="11" id="KW-1185">Reference proteome</keyword>
<accession>A0A1G6NUG2</accession>
<dbReference type="EMBL" id="FMYV01000006">
    <property type="protein sequence ID" value="SDC71640.1"/>
    <property type="molecule type" value="Genomic_DNA"/>
</dbReference>
<dbReference type="InterPro" id="IPR029052">
    <property type="entry name" value="Metallo-depent_PP-like"/>
</dbReference>
<dbReference type="Proteomes" id="UP000199322">
    <property type="component" value="Unassembled WGS sequence"/>
</dbReference>
<dbReference type="PANTHER" id="PTHR30337:SF0">
    <property type="entry name" value="NUCLEASE SBCCD SUBUNIT D"/>
    <property type="match status" value="1"/>
</dbReference>